<keyword evidence="1" id="KW-0175">Coiled coil</keyword>
<keyword evidence="3" id="KW-1185">Reference proteome</keyword>
<name>A0A9N9BW48_9GLOM</name>
<reference evidence="2" key="1">
    <citation type="submission" date="2021-06" db="EMBL/GenBank/DDBJ databases">
        <authorList>
            <person name="Kallberg Y."/>
            <person name="Tangrot J."/>
            <person name="Rosling A."/>
        </authorList>
    </citation>
    <scope>NUCLEOTIDE SEQUENCE</scope>
    <source>
        <strain evidence="2">IN212</strain>
    </source>
</reference>
<evidence type="ECO:0000313" key="2">
    <source>
        <dbReference type="EMBL" id="CAG8577512.1"/>
    </source>
</evidence>
<dbReference type="AlphaFoldDB" id="A0A9N9BW48"/>
<proteinExistence type="predicted"/>
<comment type="caution">
    <text evidence="2">The sequence shown here is derived from an EMBL/GenBank/DDBJ whole genome shotgun (WGS) entry which is preliminary data.</text>
</comment>
<feature type="coiled-coil region" evidence="1">
    <location>
        <begin position="65"/>
        <end position="92"/>
    </location>
</feature>
<accession>A0A9N9BW48</accession>
<dbReference type="Proteomes" id="UP000789396">
    <property type="component" value="Unassembled WGS sequence"/>
</dbReference>
<evidence type="ECO:0000313" key="3">
    <source>
        <dbReference type="Proteomes" id="UP000789396"/>
    </source>
</evidence>
<organism evidence="2 3">
    <name type="scientific">Racocetra fulgida</name>
    <dbReference type="NCBI Taxonomy" id="60492"/>
    <lineage>
        <taxon>Eukaryota</taxon>
        <taxon>Fungi</taxon>
        <taxon>Fungi incertae sedis</taxon>
        <taxon>Mucoromycota</taxon>
        <taxon>Glomeromycotina</taxon>
        <taxon>Glomeromycetes</taxon>
        <taxon>Diversisporales</taxon>
        <taxon>Gigasporaceae</taxon>
        <taxon>Racocetra</taxon>
    </lineage>
</organism>
<sequence length="277" mass="32969">MNYHFIIQERKKRDEYNIRLEGLINRLTFIAYHVESESKKEIIDIKKVLESQVKTLAKELNKFDTPNASDTLEKLKNIKDKLEKELKNNINESCVEKFDKIIKEFSLELKIIAKALKELEIFKTFNAINVLKDFSKELIKIESKTSCDLRKAYLIDKLKLQIEILDNLKLLNIFSILDYQKTRIETIQLKHIKFEVKNSKDKIQSTHIESEVKNSEHMELEIDKFQPTHIESEIKSSEKDKYFDKFKKDFNNFVNDLRGFLEETYIGKQIDRELIDQ</sequence>
<gene>
    <name evidence="2" type="ORF">RFULGI_LOCUS5707</name>
</gene>
<protein>
    <submittedName>
        <fullName evidence="2">18431_t:CDS:1</fullName>
    </submittedName>
</protein>
<dbReference type="EMBL" id="CAJVPZ010006765">
    <property type="protein sequence ID" value="CAG8577512.1"/>
    <property type="molecule type" value="Genomic_DNA"/>
</dbReference>
<evidence type="ECO:0000256" key="1">
    <source>
        <dbReference type="SAM" id="Coils"/>
    </source>
</evidence>